<dbReference type="InterPro" id="IPR011042">
    <property type="entry name" value="6-blade_b-propeller_TolB-like"/>
</dbReference>
<dbReference type="GO" id="GO:0042813">
    <property type="term" value="F:Wnt receptor activity"/>
    <property type="evidence" value="ECO:0007669"/>
    <property type="project" value="TreeGrafter"/>
</dbReference>
<keyword evidence="1" id="KW-0245">EGF-like domain</keyword>
<dbReference type="SUPFAM" id="SSF63825">
    <property type="entry name" value="YWTD domain"/>
    <property type="match status" value="2"/>
</dbReference>
<dbReference type="PANTHER" id="PTHR46513">
    <property type="entry name" value="VITELLOGENIN RECEPTOR-LIKE PROTEIN-RELATED-RELATED"/>
    <property type="match status" value="1"/>
</dbReference>
<dbReference type="Gene3D" id="2.120.10.30">
    <property type="entry name" value="TolB, C-terminal domain"/>
    <property type="match status" value="2"/>
</dbReference>
<dbReference type="GO" id="GO:0005886">
    <property type="term" value="C:plasma membrane"/>
    <property type="evidence" value="ECO:0007669"/>
    <property type="project" value="TreeGrafter"/>
</dbReference>
<dbReference type="SMART" id="SM00135">
    <property type="entry name" value="LY"/>
    <property type="match status" value="4"/>
</dbReference>
<dbReference type="SUPFAM" id="SSF57196">
    <property type="entry name" value="EGF/Laminin"/>
    <property type="match status" value="1"/>
</dbReference>
<dbReference type="AlphaFoldDB" id="A0A232F7G6"/>
<dbReference type="InterPro" id="IPR000742">
    <property type="entry name" value="EGF"/>
</dbReference>
<organism evidence="5 6">
    <name type="scientific">Trichomalopsis sarcophagae</name>
    <dbReference type="NCBI Taxonomy" id="543379"/>
    <lineage>
        <taxon>Eukaryota</taxon>
        <taxon>Metazoa</taxon>
        <taxon>Ecdysozoa</taxon>
        <taxon>Arthropoda</taxon>
        <taxon>Hexapoda</taxon>
        <taxon>Insecta</taxon>
        <taxon>Pterygota</taxon>
        <taxon>Neoptera</taxon>
        <taxon>Endopterygota</taxon>
        <taxon>Hymenoptera</taxon>
        <taxon>Apocrita</taxon>
        <taxon>Proctotrupomorpha</taxon>
        <taxon>Chalcidoidea</taxon>
        <taxon>Pteromalidae</taxon>
        <taxon>Pteromalinae</taxon>
        <taxon>Trichomalopsis</taxon>
    </lineage>
</organism>
<dbReference type="GO" id="GO:0060070">
    <property type="term" value="P:canonical Wnt signaling pathway"/>
    <property type="evidence" value="ECO:0007669"/>
    <property type="project" value="TreeGrafter"/>
</dbReference>
<dbReference type="EMBL" id="NNAY01000725">
    <property type="protein sequence ID" value="OXU26781.1"/>
    <property type="molecule type" value="Genomic_DNA"/>
</dbReference>
<dbReference type="InterPro" id="IPR000033">
    <property type="entry name" value="LDLR_classB_rpt"/>
</dbReference>
<dbReference type="GO" id="GO:0017147">
    <property type="term" value="F:Wnt-protein binding"/>
    <property type="evidence" value="ECO:0007669"/>
    <property type="project" value="TreeGrafter"/>
</dbReference>
<feature type="domain" description="EGF-like" evidence="4">
    <location>
        <begin position="696"/>
        <end position="731"/>
    </location>
</feature>
<evidence type="ECO:0000256" key="1">
    <source>
        <dbReference type="ARBA" id="ARBA00022536"/>
    </source>
</evidence>
<feature type="domain" description="EGF-like" evidence="4">
    <location>
        <begin position="357"/>
        <end position="397"/>
    </location>
</feature>
<name>A0A232F7G6_9HYME</name>
<evidence type="ECO:0000256" key="2">
    <source>
        <dbReference type="ARBA" id="ARBA00022737"/>
    </source>
</evidence>
<comment type="caution">
    <text evidence="5">The sequence shown here is derived from an EMBL/GenBank/DDBJ whole genome shotgun (WGS) entry which is preliminary data.</text>
</comment>
<evidence type="ECO:0000256" key="3">
    <source>
        <dbReference type="SAM" id="Phobius"/>
    </source>
</evidence>
<gene>
    <name evidence="5" type="ORF">TSAR_006489</name>
</gene>
<keyword evidence="3" id="KW-0472">Membrane</keyword>
<proteinExistence type="predicted"/>
<protein>
    <recommendedName>
        <fullName evidence="4">EGF-like domain-containing protein</fullName>
    </recommendedName>
</protein>
<dbReference type="STRING" id="543379.A0A232F7G6"/>
<dbReference type="SMART" id="SM00181">
    <property type="entry name" value="EGF"/>
    <property type="match status" value="2"/>
</dbReference>
<keyword evidence="3" id="KW-1133">Transmembrane helix</keyword>
<evidence type="ECO:0000313" key="6">
    <source>
        <dbReference type="Proteomes" id="UP000215335"/>
    </source>
</evidence>
<dbReference type="OrthoDB" id="7699438at2759"/>
<keyword evidence="6" id="KW-1185">Reference proteome</keyword>
<keyword evidence="3" id="KW-0812">Transmembrane</keyword>
<evidence type="ECO:0000259" key="4">
    <source>
        <dbReference type="SMART" id="SM00181"/>
    </source>
</evidence>
<feature type="transmembrane region" description="Helical" evidence="3">
    <location>
        <begin position="52"/>
        <end position="72"/>
    </location>
</feature>
<keyword evidence="2" id="KW-0677">Repeat</keyword>
<dbReference type="InterPro" id="IPR050778">
    <property type="entry name" value="Cueball_EGF_LRP_Nidogen"/>
</dbReference>
<sequence>MNRDECWDTVDVSTHSDTEAETKMDGDQFVCESFSDKLYVPKRSFRKYVKPWHVALCMAVIIVIIIIIATTATKKGNIANKDKQAAEYVSSEVIISDGYSLVRYDPKDKSTKLILRTDKIIGSFDLYKDTTFWSEPNASKIVSVNNKNGDVAYKNAQVIFDNPRFKVQAMEVDHFTEKLYAIDKTTGTAIVIDLKTKQYGILLTDLKQPHDILLDVTKGLMFILQPTESILRLNMDGTSLIELIRYSKYISAMALDHKNKMIYWINDYNTILRSDYLGLNRVHIFKDQIYIISLTVSDDQLFWLWPSNGVHNATLWSCRIQTNDTTCQSHQIQSIGLANATSVKSLSHRGNFDVSNPCIRHKNICEHMCLLSSEFNAGRSCACHVGWESRSDPRSCQPVKEFLLYVLGSTVRGRILNFQKDTFTEVFFPTALNTKSLNKKGTVDFDYDPHNDVFYVSDDVHVYEMNLRRPSNQTILLTASSFHYIEDLAFDWLSMNLYYSNCSKFSNNTHSLHAMNVRETNRFKRTVRSFTYRNGFGLKGCPYGTVIDASEGNVFFSAEESLFRSIYRTTLNGTRLKMDSKNIDYVHQYRILAIDHEEKRFYWIHRSGLETRIRNVRFDGTDENYVHVMTVANARTISVYKDWMFLSNDLSIWRGNKTTGKDFQRVIPRSGSDLSEPVSAIKIVDLTLHAPDDKNSCGKNNGGCEQFCYASPKKTCGCIEGWNLRDNGHCS</sequence>
<reference evidence="5 6" key="1">
    <citation type="journal article" date="2017" name="Curr. Biol.">
        <title>The Evolution of Venom by Co-option of Single-Copy Genes.</title>
        <authorList>
            <person name="Martinson E.O."/>
            <person name="Mrinalini"/>
            <person name="Kelkar Y.D."/>
            <person name="Chang C.H."/>
            <person name="Werren J.H."/>
        </authorList>
    </citation>
    <scope>NUCLEOTIDE SEQUENCE [LARGE SCALE GENOMIC DNA]</scope>
    <source>
        <strain evidence="5 6">Alberta</strain>
        <tissue evidence="5">Whole body</tissue>
    </source>
</reference>
<accession>A0A232F7G6</accession>
<evidence type="ECO:0000313" key="5">
    <source>
        <dbReference type="EMBL" id="OXU26781.1"/>
    </source>
</evidence>
<dbReference type="Proteomes" id="UP000215335">
    <property type="component" value="Unassembled WGS sequence"/>
</dbReference>